<dbReference type="Proteomes" id="UP000799767">
    <property type="component" value="Unassembled WGS sequence"/>
</dbReference>
<keyword evidence="2" id="KW-0813">Transport</keyword>
<comment type="similarity">
    <text evidence="9">Belongs to the Tom5 family.</text>
</comment>
<keyword evidence="7" id="KW-0496">Mitochondrion</keyword>
<evidence type="ECO:0000256" key="1">
    <source>
        <dbReference type="ARBA" id="ARBA00004572"/>
    </source>
</evidence>
<name>A0A6A6PG31_9PEZI</name>
<protein>
    <submittedName>
        <fullName evidence="10">Uncharacterized protein</fullName>
    </submittedName>
</protein>
<evidence type="ECO:0000256" key="2">
    <source>
        <dbReference type="ARBA" id="ARBA00022448"/>
    </source>
</evidence>
<comment type="subcellular location">
    <subcellularLocation>
        <location evidence="1">Mitochondrion outer membrane</location>
        <topology evidence="1">Single-pass membrane protein</topology>
    </subcellularLocation>
</comment>
<evidence type="ECO:0000256" key="6">
    <source>
        <dbReference type="ARBA" id="ARBA00022989"/>
    </source>
</evidence>
<keyword evidence="3" id="KW-0812">Transmembrane</keyword>
<keyword evidence="8" id="KW-0472">Membrane</keyword>
<evidence type="ECO:0000256" key="4">
    <source>
        <dbReference type="ARBA" id="ARBA00022787"/>
    </source>
</evidence>
<dbReference type="Pfam" id="PF10642">
    <property type="entry name" value="Tom5"/>
    <property type="match status" value="1"/>
</dbReference>
<keyword evidence="4" id="KW-1000">Mitochondrion outer membrane</keyword>
<dbReference type="EMBL" id="MU001643">
    <property type="protein sequence ID" value="KAF2478885.1"/>
    <property type="molecule type" value="Genomic_DNA"/>
</dbReference>
<evidence type="ECO:0000256" key="3">
    <source>
        <dbReference type="ARBA" id="ARBA00022692"/>
    </source>
</evidence>
<dbReference type="GO" id="GO:0005741">
    <property type="term" value="C:mitochondrial outer membrane"/>
    <property type="evidence" value="ECO:0007669"/>
    <property type="project" value="UniProtKB-SubCell"/>
</dbReference>
<dbReference type="GO" id="GO:0006626">
    <property type="term" value="P:protein targeting to mitochondrion"/>
    <property type="evidence" value="ECO:0007669"/>
    <property type="project" value="UniProtKB-ARBA"/>
</dbReference>
<keyword evidence="11" id="KW-1185">Reference proteome</keyword>
<dbReference type="AlphaFoldDB" id="A0A6A6PG31"/>
<evidence type="ECO:0000256" key="7">
    <source>
        <dbReference type="ARBA" id="ARBA00023128"/>
    </source>
</evidence>
<dbReference type="RefSeq" id="XP_033585455.1">
    <property type="nucleotide sequence ID" value="XM_033734969.1"/>
</dbReference>
<evidence type="ECO:0000256" key="9">
    <source>
        <dbReference type="ARBA" id="ARBA00025716"/>
    </source>
</evidence>
<dbReference type="OrthoDB" id="4150500at2759"/>
<dbReference type="GO" id="GO:0015031">
    <property type="term" value="P:protein transport"/>
    <property type="evidence" value="ECO:0007669"/>
    <property type="project" value="UniProtKB-KW"/>
</dbReference>
<dbReference type="InterPro" id="IPR019603">
    <property type="entry name" value="Tom5"/>
</dbReference>
<proteinExistence type="inferred from homology"/>
<accession>A0A6A6PG31</accession>
<keyword evidence="5" id="KW-0653">Protein transport</keyword>
<evidence type="ECO:0000256" key="8">
    <source>
        <dbReference type="ARBA" id="ARBA00023136"/>
    </source>
</evidence>
<organism evidence="10 11">
    <name type="scientific">Neohortaea acidophila</name>
    <dbReference type="NCBI Taxonomy" id="245834"/>
    <lineage>
        <taxon>Eukaryota</taxon>
        <taxon>Fungi</taxon>
        <taxon>Dikarya</taxon>
        <taxon>Ascomycota</taxon>
        <taxon>Pezizomycotina</taxon>
        <taxon>Dothideomycetes</taxon>
        <taxon>Dothideomycetidae</taxon>
        <taxon>Mycosphaerellales</taxon>
        <taxon>Teratosphaeriaceae</taxon>
        <taxon>Neohortaea</taxon>
    </lineage>
</organism>
<evidence type="ECO:0000256" key="5">
    <source>
        <dbReference type="ARBA" id="ARBA00022927"/>
    </source>
</evidence>
<reference evidence="10" key="1">
    <citation type="journal article" date="2020" name="Stud. Mycol.">
        <title>101 Dothideomycetes genomes: a test case for predicting lifestyles and emergence of pathogens.</title>
        <authorList>
            <person name="Haridas S."/>
            <person name="Albert R."/>
            <person name="Binder M."/>
            <person name="Bloem J."/>
            <person name="Labutti K."/>
            <person name="Salamov A."/>
            <person name="Andreopoulos B."/>
            <person name="Baker S."/>
            <person name="Barry K."/>
            <person name="Bills G."/>
            <person name="Bluhm B."/>
            <person name="Cannon C."/>
            <person name="Castanera R."/>
            <person name="Culley D."/>
            <person name="Daum C."/>
            <person name="Ezra D."/>
            <person name="Gonzalez J."/>
            <person name="Henrissat B."/>
            <person name="Kuo A."/>
            <person name="Liang C."/>
            <person name="Lipzen A."/>
            <person name="Lutzoni F."/>
            <person name="Magnuson J."/>
            <person name="Mondo S."/>
            <person name="Nolan M."/>
            <person name="Ohm R."/>
            <person name="Pangilinan J."/>
            <person name="Park H.-J."/>
            <person name="Ramirez L."/>
            <person name="Alfaro M."/>
            <person name="Sun H."/>
            <person name="Tritt A."/>
            <person name="Yoshinaga Y."/>
            <person name="Zwiers L.-H."/>
            <person name="Turgeon B."/>
            <person name="Goodwin S."/>
            <person name="Spatafora J."/>
            <person name="Crous P."/>
            <person name="Grigoriev I."/>
        </authorList>
    </citation>
    <scope>NUCLEOTIDE SEQUENCE</scope>
    <source>
        <strain evidence="10">CBS 113389</strain>
    </source>
</reference>
<keyword evidence="6" id="KW-1133">Transmembrane helix</keyword>
<evidence type="ECO:0000313" key="11">
    <source>
        <dbReference type="Proteomes" id="UP000799767"/>
    </source>
</evidence>
<evidence type="ECO:0000313" key="10">
    <source>
        <dbReference type="EMBL" id="KAF2478885.1"/>
    </source>
</evidence>
<dbReference type="GeneID" id="54475971"/>
<gene>
    <name evidence="10" type="ORF">BDY17DRAFT_305991</name>
</gene>
<sequence>MFGAAPPQPTAEELREAEVTAQQTIVGAVSTCFILYMCRSTSMLSFETQNCG</sequence>